<dbReference type="RefSeq" id="WP_353565042.1">
    <property type="nucleotide sequence ID" value="NZ_BAABRI010000001.1"/>
</dbReference>
<comment type="caution">
    <text evidence="1">The sequence shown here is derived from an EMBL/GenBank/DDBJ whole genome shotgun (WGS) entry which is preliminary data.</text>
</comment>
<proteinExistence type="predicted"/>
<dbReference type="EMBL" id="BAABRI010000001">
    <property type="protein sequence ID" value="GAA5480883.1"/>
    <property type="molecule type" value="Genomic_DNA"/>
</dbReference>
<organism evidence="1 2">
    <name type="scientific">Haloferula sargassicola</name>
    <dbReference type="NCBI Taxonomy" id="490096"/>
    <lineage>
        <taxon>Bacteria</taxon>
        <taxon>Pseudomonadati</taxon>
        <taxon>Verrucomicrobiota</taxon>
        <taxon>Verrucomicrobiia</taxon>
        <taxon>Verrucomicrobiales</taxon>
        <taxon>Verrucomicrobiaceae</taxon>
        <taxon>Haloferula</taxon>
    </lineage>
</organism>
<dbReference type="PROSITE" id="PS51257">
    <property type="entry name" value="PROKAR_LIPOPROTEIN"/>
    <property type="match status" value="1"/>
</dbReference>
<evidence type="ECO:0000313" key="1">
    <source>
        <dbReference type="EMBL" id="GAA5480883.1"/>
    </source>
</evidence>
<name>A0ABP9UGT8_9BACT</name>
<keyword evidence="2" id="KW-1185">Reference proteome</keyword>
<gene>
    <name evidence="1" type="ORF">Hsar01_00087</name>
</gene>
<dbReference type="Proteomes" id="UP001476282">
    <property type="component" value="Unassembled WGS sequence"/>
</dbReference>
<accession>A0ABP9UGT8</accession>
<protein>
    <submittedName>
        <fullName evidence="1">Uncharacterized protein</fullName>
    </submittedName>
</protein>
<reference evidence="1 2" key="1">
    <citation type="submission" date="2024-02" db="EMBL/GenBank/DDBJ databases">
        <title>Haloferula sargassicola NBRC 104335.</title>
        <authorList>
            <person name="Ichikawa N."/>
            <person name="Katano-Makiyama Y."/>
            <person name="Hidaka K."/>
        </authorList>
    </citation>
    <scope>NUCLEOTIDE SEQUENCE [LARGE SCALE GENOMIC DNA]</scope>
    <source>
        <strain evidence="1 2">NBRC 104335</strain>
    </source>
</reference>
<sequence>MDCARYLFLIAMLLVSGCEKISGLLGKEGTSVGLTTPVPGGEVDPTYGALVKRSADGVSFRRDLPFPSEIRGKVRIVEDRDHVRVVGQSAIGRETEVLNGKVETLVTYLKRSGEFLLTLDQAERLILDKDDEEVRDVVKPASSGAPEGKTLHYLLGEKGWYHKGARSETDFEVIVWADAVGDDLPNLMVEAGAHPRSQWFSSARSWRKDDRIVLTGNTIKLLEPFNVGGRVTLVFEAEEAVGGHPCGRFAVEGAYSVKNRPSLQGDRHDMEVTITGGHIWASLLYPVILYEDLEEIRTVTSRRGSMQKHLQGSVRLTRSRAWDPAQK</sequence>
<evidence type="ECO:0000313" key="2">
    <source>
        <dbReference type="Proteomes" id="UP001476282"/>
    </source>
</evidence>